<dbReference type="PRINTS" id="PR00415">
    <property type="entry name" value="ACONITASE"/>
</dbReference>
<comment type="function">
    <text evidence="2 13">Catalyzes the isomerization between 2-isopropylmalate and 3-isopropylmalate, via the formation of 2-isopropylmaleate.</text>
</comment>
<keyword evidence="11 13" id="KW-0456">Lyase</keyword>
<evidence type="ECO:0000256" key="11">
    <source>
        <dbReference type="ARBA" id="ARBA00023239"/>
    </source>
</evidence>
<dbReference type="NCBIfam" id="TIGR00170">
    <property type="entry name" value="leuC"/>
    <property type="match status" value="1"/>
</dbReference>
<evidence type="ECO:0000256" key="6">
    <source>
        <dbReference type="ARBA" id="ARBA00022485"/>
    </source>
</evidence>
<keyword evidence="12 13" id="KW-0100">Branched-chain amino acid biosynthesis</keyword>
<dbReference type="InterPro" id="IPR004430">
    <property type="entry name" value="3-IsopropMal_deHydase_lsu"/>
</dbReference>
<comment type="cofactor">
    <cofactor evidence="13">
        <name>[4Fe-4S] cluster</name>
        <dbReference type="ChEBI" id="CHEBI:49883"/>
    </cofactor>
    <text evidence="13">Binds 1 [4Fe-4S] cluster per subunit.</text>
</comment>
<evidence type="ECO:0000259" key="15">
    <source>
        <dbReference type="Pfam" id="PF00330"/>
    </source>
</evidence>
<reference evidence="16" key="1">
    <citation type="submission" date="2023-07" db="EMBL/GenBank/DDBJ databases">
        <title>Genomic Encyclopedia of Type Strains, Phase IV (KMG-IV): sequencing the most valuable type-strain genomes for metagenomic binning, comparative biology and taxonomic classification.</title>
        <authorList>
            <person name="Goeker M."/>
        </authorList>
    </citation>
    <scope>NUCLEOTIDE SEQUENCE</scope>
    <source>
        <strain evidence="16">DSM 21202</strain>
    </source>
</reference>
<organism evidence="16 17">
    <name type="scientific">Amorphus orientalis</name>
    <dbReference type="NCBI Taxonomy" id="649198"/>
    <lineage>
        <taxon>Bacteria</taxon>
        <taxon>Pseudomonadati</taxon>
        <taxon>Pseudomonadota</taxon>
        <taxon>Alphaproteobacteria</taxon>
        <taxon>Hyphomicrobiales</taxon>
        <taxon>Amorphaceae</taxon>
        <taxon>Amorphus</taxon>
    </lineage>
</organism>
<evidence type="ECO:0000313" key="17">
    <source>
        <dbReference type="Proteomes" id="UP001229244"/>
    </source>
</evidence>
<evidence type="ECO:0000256" key="14">
    <source>
        <dbReference type="SAM" id="MobiDB-lite"/>
    </source>
</evidence>
<dbReference type="HAMAP" id="MF_01026">
    <property type="entry name" value="LeuC_type1"/>
    <property type="match status" value="1"/>
</dbReference>
<dbReference type="InterPro" id="IPR033941">
    <property type="entry name" value="IPMI_cat"/>
</dbReference>
<dbReference type="NCBIfam" id="NF009116">
    <property type="entry name" value="PRK12466.1"/>
    <property type="match status" value="1"/>
</dbReference>
<name>A0AAE4AT44_9HYPH</name>
<evidence type="ECO:0000256" key="2">
    <source>
        <dbReference type="ARBA" id="ARBA00002695"/>
    </source>
</evidence>
<evidence type="ECO:0000256" key="7">
    <source>
        <dbReference type="ARBA" id="ARBA00022605"/>
    </source>
</evidence>
<dbReference type="RefSeq" id="WP_306886759.1">
    <property type="nucleotide sequence ID" value="NZ_JAUSUL010000003.1"/>
</dbReference>
<gene>
    <name evidence="13" type="primary">leuC</name>
    <name evidence="16" type="ORF">J2S73_003362</name>
</gene>
<dbReference type="GO" id="GO:0051539">
    <property type="term" value="F:4 iron, 4 sulfur cluster binding"/>
    <property type="evidence" value="ECO:0007669"/>
    <property type="project" value="UniProtKB-KW"/>
</dbReference>
<feature type="binding site" evidence="13">
    <location>
        <position position="411"/>
    </location>
    <ligand>
        <name>[4Fe-4S] cluster</name>
        <dbReference type="ChEBI" id="CHEBI:49883"/>
    </ligand>
</feature>
<keyword evidence="17" id="KW-1185">Reference proteome</keyword>
<keyword evidence="8 13" id="KW-0479">Metal-binding</keyword>
<evidence type="ECO:0000256" key="9">
    <source>
        <dbReference type="ARBA" id="ARBA00023004"/>
    </source>
</evidence>
<evidence type="ECO:0000313" key="16">
    <source>
        <dbReference type="EMBL" id="MDQ0316886.1"/>
    </source>
</evidence>
<dbReference type="EMBL" id="JAUSUL010000003">
    <property type="protein sequence ID" value="MDQ0316886.1"/>
    <property type="molecule type" value="Genomic_DNA"/>
</dbReference>
<dbReference type="NCBIfam" id="NF004016">
    <property type="entry name" value="PRK05478.1"/>
    <property type="match status" value="1"/>
</dbReference>
<dbReference type="FunFam" id="3.30.499.10:FF:000007">
    <property type="entry name" value="3-isopropylmalate dehydratase large subunit"/>
    <property type="match status" value="1"/>
</dbReference>
<accession>A0AAE4AT44</accession>
<evidence type="ECO:0000256" key="1">
    <source>
        <dbReference type="ARBA" id="ARBA00000491"/>
    </source>
</evidence>
<dbReference type="Gene3D" id="3.30.499.10">
    <property type="entry name" value="Aconitase, domain 3"/>
    <property type="match status" value="2"/>
</dbReference>
<dbReference type="GO" id="GO:0003861">
    <property type="term" value="F:3-isopropylmalate dehydratase activity"/>
    <property type="evidence" value="ECO:0007669"/>
    <property type="project" value="UniProtKB-UniRule"/>
</dbReference>
<evidence type="ECO:0000256" key="8">
    <source>
        <dbReference type="ARBA" id="ARBA00022723"/>
    </source>
</evidence>
<evidence type="ECO:0000256" key="3">
    <source>
        <dbReference type="ARBA" id="ARBA00004729"/>
    </source>
</evidence>
<feature type="binding site" evidence="13">
    <location>
        <position position="408"/>
    </location>
    <ligand>
        <name>[4Fe-4S] cluster</name>
        <dbReference type="ChEBI" id="CHEBI:49883"/>
    </ligand>
</feature>
<dbReference type="InterPro" id="IPR018136">
    <property type="entry name" value="Aconitase_4Fe-4S_BS"/>
</dbReference>
<dbReference type="PANTHER" id="PTHR43822">
    <property type="entry name" value="HOMOACONITASE, MITOCHONDRIAL-RELATED"/>
    <property type="match status" value="1"/>
</dbReference>
<sequence>MSGATLYDKLWASHVVRDYGDGSALIYVDRHLLHEVSTPQSFLALEAKGRTVRRREANLAVPDHAVPTTGRDRPIADPLARAQTTRLAENVARHQIPYIALDDARQGIVHVVGPEQGFTLPGMTLACGDSHTSTHGAFGTLAFGVGASECGIVMAAQCLRQRKARTMRVVVDGARPAWLTAKDIALALIAKIGANGAAGHAVEYVGPVISAMSMAERMTLCNMTIETGARVGLVAPDEVTFAFLEGRPMAPRGAMWERAVAYWRTLPSDPDARYDRTETLDVGDLAPFVTWGTSPEDAAPISSAIPDPDADPDRARGERRRKALAYMDLEPGTPLDRVRIDRVFIGSCTNGRLDDLRLAAGIAKGRKVAPGVKAIVVPGSGLVRAAAEREGLADIFRAAGFEWRDAGCSMCVAMNGDRLDPGERCASTSNRNFEGRQGPGGRTHLMNPAMAAAAAIAGHLVDVRDLVEEPA</sequence>
<comment type="subunit">
    <text evidence="4 13">Heterodimer of LeuC and LeuD.</text>
</comment>
<dbReference type="InterPro" id="IPR001030">
    <property type="entry name" value="Acoase/IPM_deHydtase_lsu_aba"/>
</dbReference>
<keyword evidence="5 13" id="KW-0432">Leucine biosynthesis</keyword>
<evidence type="ECO:0000256" key="5">
    <source>
        <dbReference type="ARBA" id="ARBA00022430"/>
    </source>
</evidence>
<dbReference type="CDD" id="cd01583">
    <property type="entry name" value="IPMI"/>
    <property type="match status" value="1"/>
</dbReference>
<dbReference type="GO" id="GO:0009098">
    <property type="term" value="P:L-leucine biosynthetic process"/>
    <property type="evidence" value="ECO:0007669"/>
    <property type="project" value="UniProtKB-UniRule"/>
</dbReference>
<dbReference type="Proteomes" id="UP001229244">
    <property type="component" value="Unassembled WGS sequence"/>
</dbReference>
<proteinExistence type="inferred from homology"/>
<dbReference type="Pfam" id="PF00330">
    <property type="entry name" value="Aconitase"/>
    <property type="match status" value="1"/>
</dbReference>
<feature type="compositionally biased region" description="Low complexity" evidence="14">
    <location>
        <begin position="297"/>
        <end position="307"/>
    </location>
</feature>
<protein>
    <recommendedName>
        <fullName evidence="13">3-isopropylmalate dehydratase large subunit</fullName>
        <ecNumber evidence="13">4.2.1.33</ecNumber>
    </recommendedName>
    <alternativeName>
        <fullName evidence="13">Alpha-IPM isomerase</fullName>
        <shortName evidence="13">IPMI</shortName>
    </alternativeName>
    <alternativeName>
        <fullName evidence="13">Isopropylmalate isomerase</fullName>
    </alternativeName>
</protein>
<keyword evidence="7 13" id="KW-0028">Amino-acid biosynthesis</keyword>
<evidence type="ECO:0000256" key="4">
    <source>
        <dbReference type="ARBA" id="ARBA00011271"/>
    </source>
</evidence>
<evidence type="ECO:0000256" key="13">
    <source>
        <dbReference type="HAMAP-Rule" id="MF_01026"/>
    </source>
</evidence>
<comment type="pathway">
    <text evidence="3 13">Amino-acid biosynthesis; L-leucine biosynthesis; L-leucine from 3-methyl-2-oxobutanoate: step 2/4.</text>
</comment>
<feature type="region of interest" description="Disordered" evidence="14">
    <location>
        <begin position="297"/>
        <end position="317"/>
    </location>
</feature>
<keyword evidence="9 13" id="KW-0408">Iron</keyword>
<keyword evidence="10 13" id="KW-0411">Iron-sulfur</keyword>
<dbReference type="PROSITE" id="PS00450">
    <property type="entry name" value="ACONITASE_1"/>
    <property type="match status" value="1"/>
</dbReference>
<dbReference type="PANTHER" id="PTHR43822:SF9">
    <property type="entry name" value="3-ISOPROPYLMALATE DEHYDRATASE"/>
    <property type="match status" value="1"/>
</dbReference>
<evidence type="ECO:0000256" key="10">
    <source>
        <dbReference type="ARBA" id="ARBA00023014"/>
    </source>
</evidence>
<dbReference type="GO" id="GO:0046872">
    <property type="term" value="F:metal ion binding"/>
    <property type="evidence" value="ECO:0007669"/>
    <property type="project" value="UniProtKB-KW"/>
</dbReference>
<dbReference type="PROSITE" id="PS01244">
    <property type="entry name" value="ACONITASE_2"/>
    <property type="match status" value="1"/>
</dbReference>
<comment type="catalytic activity">
    <reaction evidence="1 13">
        <text>(2R,3S)-3-isopropylmalate = (2S)-2-isopropylmalate</text>
        <dbReference type="Rhea" id="RHEA:32287"/>
        <dbReference type="ChEBI" id="CHEBI:1178"/>
        <dbReference type="ChEBI" id="CHEBI:35121"/>
        <dbReference type="EC" id="4.2.1.33"/>
    </reaction>
</comment>
<feature type="domain" description="Aconitase/3-isopropylmalate dehydratase large subunit alpha/beta/alpha" evidence="15">
    <location>
        <begin position="8"/>
        <end position="458"/>
    </location>
</feature>
<dbReference type="InterPro" id="IPR036008">
    <property type="entry name" value="Aconitase_4Fe-4S_dom"/>
</dbReference>
<keyword evidence="6 13" id="KW-0004">4Fe-4S</keyword>
<dbReference type="AlphaFoldDB" id="A0AAE4AT44"/>
<dbReference type="InterPro" id="IPR015931">
    <property type="entry name" value="Acnase/IPM_dHydase_lsu_aba_1/3"/>
</dbReference>
<comment type="caution">
    <text evidence="16">The sequence shown here is derived from an EMBL/GenBank/DDBJ whole genome shotgun (WGS) entry which is preliminary data.</text>
</comment>
<dbReference type="SUPFAM" id="SSF53732">
    <property type="entry name" value="Aconitase iron-sulfur domain"/>
    <property type="match status" value="1"/>
</dbReference>
<dbReference type="EC" id="4.2.1.33" evidence="13"/>
<dbReference type="InterPro" id="IPR050067">
    <property type="entry name" value="IPM_dehydratase_rel_enz"/>
</dbReference>
<feature type="binding site" evidence="13">
    <location>
        <position position="348"/>
    </location>
    <ligand>
        <name>[4Fe-4S] cluster</name>
        <dbReference type="ChEBI" id="CHEBI:49883"/>
    </ligand>
</feature>
<comment type="similarity">
    <text evidence="13">Belongs to the aconitase/IPM isomerase family. LeuC type 1 subfamily.</text>
</comment>
<evidence type="ECO:0000256" key="12">
    <source>
        <dbReference type="ARBA" id="ARBA00023304"/>
    </source>
</evidence>